<dbReference type="PANTHER" id="PTHR47332">
    <property type="entry name" value="SET DOMAIN-CONTAINING PROTEIN 5"/>
    <property type="match status" value="1"/>
</dbReference>
<sequence>MRSLSGVRRAVGRVFAGLLFLSYLELHGTVATSEADLELQAELLARGSSLATSNVLTLDNDQSQWCKVNRDGATTTSLPWTWEPMCVSGISADTDSDFDEEEELRKWTYCVYTNGEVMGGRGVSLVTTPEVAAGLMMVDFADEDEDGNPLPDREEDLKHLYEVKDTQDKGKGVFAKQDLAAGDIIMRTSPILFVARSALQDLEAKQRAKLLDQAVSQLPSTSQNLVLDLARSHGGDPITDILKTNAMGTEIVAVGHLGLIPESARINHACRPNAFYRFNDQTLQFEEFVLVDIPQGQELTHNYGFSLLPYEQRREAIKENWAFECTCELCSRSAAERAASDERLEDIQGIKGKLPTRFDKTPQMLAYLPPLLELLDKENLTSEKPQFEEVLAYVWSVFGQEARAREWGEKAKKGWEVLAGRESWEARRLRDFVADVKGHGSWGIWPEGEFEEEYLEGDHVHDDDEEHEHEHGHEHDHGHEHHGHGHDHEHEHGHGHGHSHEHHHEH</sequence>
<dbReference type="SUPFAM" id="SSF82199">
    <property type="entry name" value="SET domain"/>
    <property type="match status" value="1"/>
</dbReference>
<dbReference type="PROSITE" id="PS50280">
    <property type="entry name" value="SET"/>
    <property type="match status" value="1"/>
</dbReference>
<evidence type="ECO:0000313" key="4">
    <source>
        <dbReference type="EMBL" id="KAF1994318.1"/>
    </source>
</evidence>
<keyword evidence="2" id="KW-0732">Signal</keyword>
<dbReference type="CDD" id="cd20071">
    <property type="entry name" value="SET_SMYD"/>
    <property type="match status" value="1"/>
</dbReference>
<feature type="compositionally biased region" description="Basic residues" evidence="1">
    <location>
        <begin position="495"/>
        <end position="506"/>
    </location>
</feature>
<evidence type="ECO:0000259" key="3">
    <source>
        <dbReference type="PROSITE" id="PS50280"/>
    </source>
</evidence>
<dbReference type="InterPro" id="IPR053185">
    <property type="entry name" value="SET_domain_protein"/>
</dbReference>
<proteinExistence type="predicted"/>
<gene>
    <name evidence="4" type="ORF">P154DRAFT_567395</name>
</gene>
<name>A0A6A5W024_9PLEO</name>
<dbReference type="Pfam" id="PF00856">
    <property type="entry name" value="SET"/>
    <property type="match status" value="1"/>
</dbReference>
<feature type="chain" id="PRO_5025455070" evidence="2">
    <location>
        <begin position="32"/>
        <end position="506"/>
    </location>
</feature>
<reference evidence="4" key="1">
    <citation type="journal article" date="2020" name="Stud. Mycol.">
        <title>101 Dothideomycetes genomes: a test case for predicting lifestyles and emergence of pathogens.</title>
        <authorList>
            <person name="Haridas S."/>
            <person name="Albert R."/>
            <person name="Binder M."/>
            <person name="Bloem J."/>
            <person name="Labutti K."/>
            <person name="Salamov A."/>
            <person name="Andreopoulos B."/>
            <person name="Baker S."/>
            <person name="Barry K."/>
            <person name="Bills G."/>
            <person name="Bluhm B."/>
            <person name="Cannon C."/>
            <person name="Castanera R."/>
            <person name="Culley D."/>
            <person name="Daum C."/>
            <person name="Ezra D."/>
            <person name="Gonzalez J."/>
            <person name="Henrissat B."/>
            <person name="Kuo A."/>
            <person name="Liang C."/>
            <person name="Lipzen A."/>
            <person name="Lutzoni F."/>
            <person name="Magnuson J."/>
            <person name="Mondo S."/>
            <person name="Nolan M."/>
            <person name="Ohm R."/>
            <person name="Pangilinan J."/>
            <person name="Park H.-J."/>
            <person name="Ramirez L."/>
            <person name="Alfaro M."/>
            <person name="Sun H."/>
            <person name="Tritt A."/>
            <person name="Yoshinaga Y."/>
            <person name="Zwiers L.-H."/>
            <person name="Turgeon B."/>
            <person name="Goodwin S."/>
            <person name="Spatafora J."/>
            <person name="Crous P."/>
            <person name="Grigoriev I."/>
        </authorList>
    </citation>
    <scope>NUCLEOTIDE SEQUENCE</scope>
    <source>
        <strain evidence="4">CBS 123094</strain>
    </source>
</reference>
<feature type="domain" description="SET" evidence="3">
    <location>
        <begin position="159"/>
        <end position="304"/>
    </location>
</feature>
<feature type="signal peptide" evidence="2">
    <location>
        <begin position="1"/>
        <end position="31"/>
    </location>
</feature>
<evidence type="ECO:0000256" key="2">
    <source>
        <dbReference type="SAM" id="SignalP"/>
    </source>
</evidence>
<evidence type="ECO:0000313" key="5">
    <source>
        <dbReference type="Proteomes" id="UP000799779"/>
    </source>
</evidence>
<keyword evidence="5" id="KW-1185">Reference proteome</keyword>
<dbReference type="AlphaFoldDB" id="A0A6A5W024"/>
<feature type="compositionally biased region" description="Basic and acidic residues" evidence="1">
    <location>
        <begin position="463"/>
        <end position="479"/>
    </location>
</feature>
<accession>A0A6A5W024</accession>
<dbReference type="InterPro" id="IPR001214">
    <property type="entry name" value="SET_dom"/>
</dbReference>
<evidence type="ECO:0000256" key="1">
    <source>
        <dbReference type="SAM" id="MobiDB-lite"/>
    </source>
</evidence>
<dbReference type="EMBL" id="ML977663">
    <property type="protein sequence ID" value="KAF1994318.1"/>
    <property type="molecule type" value="Genomic_DNA"/>
</dbReference>
<dbReference type="SMART" id="SM00317">
    <property type="entry name" value="SET"/>
    <property type="match status" value="1"/>
</dbReference>
<dbReference type="OrthoDB" id="1028014at2759"/>
<organism evidence="4 5">
    <name type="scientific">Amniculicola lignicola CBS 123094</name>
    <dbReference type="NCBI Taxonomy" id="1392246"/>
    <lineage>
        <taxon>Eukaryota</taxon>
        <taxon>Fungi</taxon>
        <taxon>Dikarya</taxon>
        <taxon>Ascomycota</taxon>
        <taxon>Pezizomycotina</taxon>
        <taxon>Dothideomycetes</taxon>
        <taxon>Pleosporomycetidae</taxon>
        <taxon>Pleosporales</taxon>
        <taxon>Amniculicolaceae</taxon>
        <taxon>Amniculicola</taxon>
    </lineage>
</organism>
<dbReference type="Gene3D" id="2.170.270.10">
    <property type="entry name" value="SET domain"/>
    <property type="match status" value="1"/>
</dbReference>
<dbReference type="PANTHER" id="PTHR47332:SF6">
    <property type="entry name" value="SET DOMAIN-CONTAINING PROTEIN"/>
    <property type="match status" value="1"/>
</dbReference>
<dbReference type="InterPro" id="IPR046341">
    <property type="entry name" value="SET_dom_sf"/>
</dbReference>
<protein>
    <submittedName>
        <fullName evidence="4">SET domain-containing protein</fullName>
    </submittedName>
</protein>
<feature type="region of interest" description="Disordered" evidence="1">
    <location>
        <begin position="463"/>
        <end position="506"/>
    </location>
</feature>
<dbReference type="Proteomes" id="UP000799779">
    <property type="component" value="Unassembled WGS sequence"/>
</dbReference>